<keyword evidence="2" id="KW-1185">Reference proteome</keyword>
<gene>
    <name evidence="1" type="ORF">PanWU01x14_372150</name>
</gene>
<evidence type="ECO:0008006" key="3">
    <source>
        <dbReference type="Google" id="ProtNLM"/>
    </source>
</evidence>
<dbReference type="AlphaFoldDB" id="A0A2P5A3N7"/>
<evidence type="ECO:0000313" key="1">
    <source>
        <dbReference type="EMBL" id="PON31152.1"/>
    </source>
</evidence>
<accession>A0A2P5A3N7</accession>
<proteinExistence type="predicted"/>
<sequence>PALAWSNRGDSDQISARKLDIVSVNYSRLATFPNSEADFTGPGISDHTPEIVTFRQKSGAGKKPFKFYNFWTPHEEFAPLVEQVLSTPVEGTPMFRLCTKLKRLKAELKIVI</sequence>
<name>A0A2P5A3N7_PARAD</name>
<protein>
    <recommendedName>
        <fullName evidence="3">Endonuclease/exonuclease/phosphatase</fullName>
    </recommendedName>
</protein>
<evidence type="ECO:0000313" key="2">
    <source>
        <dbReference type="Proteomes" id="UP000237105"/>
    </source>
</evidence>
<dbReference type="STRING" id="3476.A0A2P5A3N7"/>
<dbReference type="Proteomes" id="UP000237105">
    <property type="component" value="Unassembled WGS sequence"/>
</dbReference>
<organism evidence="1 2">
    <name type="scientific">Parasponia andersonii</name>
    <name type="common">Sponia andersonii</name>
    <dbReference type="NCBI Taxonomy" id="3476"/>
    <lineage>
        <taxon>Eukaryota</taxon>
        <taxon>Viridiplantae</taxon>
        <taxon>Streptophyta</taxon>
        <taxon>Embryophyta</taxon>
        <taxon>Tracheophyta</taxon>
        <taxon>Spermatophyta</taxon>
        <taxon>Magnoliopsida</taxon>
        <taxon>eudicotyledons</taxon>
        <taxon>Gunneridae</taxon>
        <taxon>Pentapetalae</taxon>
        <taxon>rosids</taxon>
        <taxon>fabids</taxon>
        <taxon>Rosales</taxon>
        <taxon>Cannabaceae</taxon>
        <taxon>Parasponia</taxon>
    </lineage>
</organism>
<feature type="non-terminal residue" evidence="1">
    <location>
        <position position="1"/>
    </location>
</feature>
<dbReference type="PANTHER" id="PTHR33710">
    <property type="entry name" value="BNAC02G09200D PROTEIN"/>
    <property type="match status" value="1"/>
</dbReference>
<dbReference type="EMBL" id="JXTB01001499">
    <property type="protein sequence ID" value="PON31152.1"/>
    <property type="molecule type" value="Genomic_DNA"/>
</dbReference>
<dbReference type="PANTHER" id="PTHR33710:SF71">
    <property type="entry name" value="ENDONUCLEASE_EXONUCLEASE_PHOSPHATASE DOMAIN-CONTAINING PROTEIN"/>
    <property type="match status" value="1"/>
</dbReference>
<reference evidence="2" key="1">
    <citation type="submission" date="2016-06" db="EMBL/GenBank/DDBJ databases">
        <title>Parallel loss of symbiosis genes in relatives of nitrogen-fixing non-legume Parasponia.</title>
        <authorList>
            <person name="Van Velzen R."/>
            <person name="Holmer R."/>
            <person name="Bu F."/>
            <person name="Rutten L."/>
            <person name="Van Zeijl A."/>
            <person name="Liu W."/>
            <person name="Santuari L."/>
            <person name="Cao Q."/>
            <person name="Sharma T."/>
            <person name="Shen D."/>
            <person name="Roswanjaya Y."/>
            <person name="Wardhani T."/>
            <person name="Kalhor M.S."/>
            <person name="Jansen J."/>
            <person name="Van den Hoogen J."/>
            <person name="Gungor B."/>
            <person name="Hartog M."/>
            <person name="Hontelez J."/>
            <person name="Verver J."/>
            <person name="Yang W.-C."/>
            <person name="Schijlen E."/>
            <person name="Repin R."/>
            <person name="Schilthuizen M."/>
            <person name="Schranz E."/>
            <person name="Heidstra R."/>
            <person name="Miyata K."/>
            <person name="Fedorova E."/>
            <person name="Kohlen W."/>
            <person name="Bisseling T."/>
            <person name="Smit S."/>
            <person name="Geurts R."/>
        </authorList>
    </citation>
    <scope>NUCLEOTIDE SEQUENCE [LARGE SCALE GENOMIC DNA]</scope>
    <source>
        <strain evidence="2">cv. WU1-14</strain>
    </source>
</reference>
<dbReference type="OrthoDB" id="1194645at2759"/>
<comment type="caution">
    <text evidence="1">The sequence shown here is derived from an EMBL/GenBank/DDBJ whole genome shotgun (WGS) entry which is preliminary data.</text>
</comment>